<dbReference type="GO" id="GO:0006355">
    <property type="term" value="P:regulation of DNA-templated transcription"/>
    <property type="evidence" value="ECO:0007669"/>
    <property type="project" value="InterPro"/>
</dbReference>
<sequence>MSGSSQKITVSLPSKLVEEIDEVIRFEMKDFSDFMNEAARFYLLRQRQRLKIKNEMIAGYSEMASINLTLAEMGLAVDMSSLMTYEGKMSKGE</sequence>
<dbReference type="Proteomes" id="UP000027946">
    <property type="component" value="Unassembled WGS sequence"/>
</dbReference>
<keyword evidence="3" id="KW-1185">Reference proteome</keyword>
<dbReference type="RefSeq" id="WP_038266033.1">
    <property type="nucleotide sequence ID" value="NZ_FSRH01000005.1"/>
</dbReference>
<proteinExistence type="predicted"/>
<evidence type="ECO:0000313" key="3">
    <source>
        <dbReference type="Proteomes" id="UP000027946"/>
    </source>
</evidence>
<dbReference type="Gene3D" id="1.10.1220.10">
    <property type="entry name" value="Met repressor-like"/>
    <property type="match status" value="1"/>
</dbReference>
<reference evidence="2 3" key="1">
    <citation type="submission" date="2014-03" db="EMBL/GenBank/DDBJ databases">
        <title>Genome sequence of Clostridium litorale W6, DSM 5388.</title>
        <authorList>
            <person name="Poehlein A."/>
            <person name="Jagirdar A."/>
            <person name="Khonsari B."/>
            <person name="Chibani C.M."/>
            <person name="Gutierrez Gutierrez D.A."/>
            <person name="Davydova E."/>
            <person name="Alghaithi H.S."/>
            <person name="Nair K.P."/>
            <person name="Dhamotharan K."/>
            <person name="Chandran L."/>
            <person name="G W."/>
            <person name="Daniel R."/>
        </authorList>
    </citation>
    <scope>NUCLEOTIDE SEQUENCE [LARGE SCALE GENOMIC DNA]</scope>
    <source>
        <strain evidence="2 3">W6</strain>
    </source>
</reference>
<dbReference type="EMBL" id="JJMM01000013">
    <property type="protein sequence ID" value="KDR94823.1"/>
    <property type="molecule type" value="Genomic_DNA"/>
</dbReference>
<dbReference type="AlphaFoldDB" id="A0A069RDI0"/>
<dbReference type="InterPro" id="IPR002145">
    <property type="entry name" value="CopG"/>
</dbReference>
<comment type="caution">
    <text evidence="2">The sequence shown here is derived from an EMBL/GenBank/DDBJ whole genome shotgun (WGS) entry which is preliminary data.</text>
</comment>
<dbReference type="eggNOG" id="COG0864">
    <property type="taxonomic scope" value="Bacteria"/>
</dbReference>
<dbReference type="InterPro" id="IPR013321">
    <property type="entry name" value="Arc_rbn_hlx_hlx"/>
</dbReference>
<organism evidence="2 3">
    <name type="scientific">Peptoclostridium litorale DSM 5388</name>
    <dbReference type="NCBI Taxonomy" id="1121324"/>
    <lineage>
        <taxon>Bacteria</taxon>
        <taxon>Bacillati</taxon>
        <taxon>Bacillota</taxon>
        <taxon>Clostridia</taxon>
        <taxon>Peptostreptococcales</taxon>
        <taxon>Peptoclostridiaceae</taxon>
        <taxon>Peptoclostridium</taxon>
    </lineage>
</organism>
<evidence type="ECO:0000313" key="2">
    <source>
        <dbReference type="EMBL" id="KDR94823.1"/>
    </source>
</evidence>
<evidence type="ECO:0000259" key="1">
    <source>
        <dbReference type="Pfam" id="PF01402"/>
    </source>
</evidence>
<accession>A0A069RDI0</accession>
<name>A0A069RDI0_PEPLI</name>
<dbReference type="Pfam" id="PF01402">
    <property type="entry name" value="RHH_1"/>
    <property type="match status" value="1"/>
</dbReference>
<gene>
    <name evidence="2" type="ORF">CLIT_13c01450</name>
</gene>
<dbReference type="STRING" id="1121324.CLIT_13c01450"/>
<dbReference type="CDD" id="cd22231">
    <property type="entry name" value="RHH_NikR_HicB-like"/>
    <property type="match status" value="1"/>
</dbReference>
<protein>
    <recommendedName>
        <fullName evidence="1">Ribbon-helix-helix protein CopG domain-containing protein</fullName>
    </recommendedName>
</protein>
<dbReference type="OrthoDB" id="1634058at2"/>
<feature type="domain" description="Ribbon-helix-helix protein CopG" evidence="1">
    <location>
        <begin position="7"/>
        <end position="46"/>
    </location>
</feature>